<organism evidence="1 2">
    <name type="scientific">Infirmifilum lucidum</name>
    <dbReference type="NCBI Taxonomy" id="2776706"/>
    <lineage>
        <taxon>Archaea</taxon>
        <taxon>Thermoproteota</taxon>
        <taxon>Thermoprotei</taxon>
        <taxon>Thermofilales</taxon>
        <taxon>Thermofilaceae</taxon>
        <taxon>Infirmifilum</taxon>
    </lineage>
</organism>
<name>A0A7L9FFZ2_9CREN</name>
<dbReference type="Proteomes" id="UP000594121">
    <property type="component" value="Chromosome"/>
</dbReference>
<dbReference type="RefSeq" id="WP_192818503.1">
    <property type="nucleotide sequence ID" value="NZ_CP062310.1"/>
</dbReference>
<proteinExistence type="predicted"/>
<dbReference type="AlphaFoldDB" id="A0A7L9FFZ2"/>
<dbReference type="InParanoid" id="A0A7L9FFZ2"/>
<dbReference type="KEGG" id="thel:IG193_07180"/>
<keyword evidence="2" id="KW-1185">Reference proteome</keyword>
<evidence type="ECO:0000313" key="2">
    <source>
        <dbReference type="Proteomes" id="UP000594121"/>
    </source>
</evidence>
<dbReference type="EMBL" id="CP062310">
    <property type="protein sequence ID" value="QOJ78531.1"/>
    <property type="molecule type" value="Genomic_DNA"/>
</dbReference>
<dbReference type="GeneID" id="59149666"/>
<protein>
    <submittedName>
        <fullName evidence="1">Uncharacterized protein</fullName>
    </submittedName>
</protein>
<evidence type="ECO:0000313" key="1">
    <source>
        <dbReference type="EMBL" id="QOJ78531.1"/>
    </source>
</evidence>
<sequence length="353" mass="40228">MKVIYVPEPLRAPVSMLYISDEDIPLAYLDEDLRPVKCYAPDKTSTRCPEEFKLEPSETVVVGGASGEVIASYLNARYVDERVVKMSKTYVPGKTESIIEAVREALEGHYREPVVEESILAVLPGNLLRRRSWGAALIAKPANLKPELVAEILFDNNFRTLEERVVNLEELRRFDYWWQPPWENVFAHGKSMRRLIELISERPVEKIPKSILPKEVSDVSLLVESLASYASEHEFDISGRRSLRKVVVYIDENLIRPSRGFIGVVVIKNAQRKVFARWYFDEKFQLKGFDNAPPEAVTGIDAEVAVGRVPREVQVRLSEALAAYLVKTALYAPVRIVDYLAVKVHRWYEIAAV</sequence>
<accession>A0A7L9FFZ2</accession>
<reference evidence="1 2" key="1">
    <citation type="submission" date="2020-10" db="EMBL/GenBank/DDBJ databases">
        <title>Thermofilum lucidum 3507LT sp. nov. a novel member of Thermofilaceae family isolated from Chile hot spring, and proposal of description order Thermofilales.</title>
        <authorList>
            <person name="Zayulina K.S."/>
            <person name="Elcheninov A.G."/>
            <person name="Toshchakov S.V."/>
            <person name="Kublanov I.V."/>
        </authorList>
    </citation>
    <scope>NUCLEOTIDE SEQUENCE [LARGE SCALE GENOMIC DNA]</scope>
    <source>
        <strain evidence="1 2">3507LT</strain>
    </source>
</reference>
<gene>
    <name evidence="1" type="ORF">IG193_07180</name>
</gene>